<keyword evidence="4" id="KW-1185">Reference proteome</keyword>
<feature type="coiled-coil region" evidence="1">
    <location>
        <begin position="199"/>
        <end position="240"/>
    </location>
</feature>
<evidence type="ECO:0000313" key="3">
    <source>
        <dbReference type="EMBL" id="KIO16606.1"/>
    </source>
</evidence>
<name>A0A0C3Q1T2_9AGAM</name>
<reference evidence="4" key="2">
    <citation type="submission" date="2015-01" db="EMBL/GenBank/DDBJ databases">
        <title>Evolutionary Origins and Diversification of the Mycorrhizal Mutualists.</title>
        <authorList>
            <consortium name="DOE Joint Genome Institute"/>
            <consortium name="Mycorrhizal Genomics Consortium"/>
            <person name="Kohler A."/>
            <person name="Kuo A."/>
            <person name="Nagy L.G."/>
            <person name="Floudas D."/>
            <person name="Copeland A."/>
            <person name="Barry K.W."/>
            <person name="Cichocki N."/>
            <person name="Veneault-Fourrey C."/>
            <person name="LaButti K."/>
            <person name="Lindquist E.A."/>
            <person name="Lipzen A."/>
            <person name="Lundell T."/>
            <person name="Morin E."/>
            <person name="Murat C."/>
            <person name="Riley R."/>
            <person name="Ohm R."/>
            <person name="Sun H."/>
            <person name="Tunlid A."/>
            <person name="Henrissat B."/>
            <person name="Grigoriev I.V."/>
            <person name="Hibbett D.S."/>
            <person name="Martin F."/>
        </authorList>
    </citation>
    <scope>NUCLEOTIDE SEQUENCE [LARGE SCALE GENOMIC DNA]</scope>
    <source>
        <strain evidence="4">MUT 4182</strain>
    </source>
</reference>
<evidence type="ECO:0000256" key="2">
    <source>
        <dbReference type="SAM" id="MobiDB-lite"/>
    </source>
</evidence>
<feature type="compositionally biased region" description="Polar residues" evidence="2">
    <location>
        <begin position="375"/>
        <end position="393"/>
    </location>
</feature>
<feature type="region of interest" description="Disordered" evidence="2">
    <location>
        <begin position="1"/>
        <end position="86"/>
    </location>
</feature>
<accession>A0A0C3Q1T2</accession>
<keyword evidence="1" id="KW-0175">Coiled coil</keyword>
<evidence type="ECO:0000256" key="1">
    <source>
        <dbReference type="SAM" id="Coils"/>
    </source>
</evidence>
<gene>
    <name evidence="3" type="ORF">M407DRAFT_12730</name>
</gene>
<feature type="region of interest" description="Disordered" evidence="2">
    <location>
        <begin position="359"/>
        <end position="393"/>
    </location>
</feature>
<sequence>MTSRDAPGTDRSKSRPALSSQYRSSTGKATHGAWELSELMTAYTGHRSDQGEEPDHAQCPSDISMEDDDDEESPNKSPPPAQLDKIKRYAHGNTKSGGQFMGKVERVIGEGTEWIKWDVEGSGAIWIPNNRKFLEKILPEHFSGIKGTEGSLWVRKDAPQSKDAAPQDMVQERPPTTSASFAANMAPRPSDQPDLEARMDELQNKLSTTTSDLNATKSELDATRSELKETRDLLSDTRSEVKILTNLLRQLFGRDSTTEPVSTRDGPSHPMPNFGRGPVVAHGPSQMIQTDAHDGIPYRSLLTPQAGAYGVTAPQGAPLGLGIPPSYNPVGPAFPSEQPARPKPSGYGFEVNPGITRPYSGGHTRLGGPFPGHSWVQQSDMPQVAGTSSGHQQTSIIATGAPLLSDYCLPIPDPQVTSAYHATTRGQLSNHSRASGKAKTSTGPSVVPSPANPDNSNDLQQAQFR</sequence>
<evidence type="ECO:0000313" key="4">
    <source>
        <dbReference type="Proteomes" id="UP000054248"/>
    </source>
</evidence>
<feature type="compositionally biased region" description="Basic and acidic residues" evidence="2">
    <location>
        <begin position="46"/>
        <end position="56"/>
    </location>
</feature>
<feature type="region of interest" description="Disordered" evidence="2">
    <location>
        <begin position="156"/>
        <end position="194"/>
    </location>
</feature>
<feature type="region of interest" description="Disordered" evidence="2">
    <location>
        <begin position="424"/>
        <end position="465"/>
    </location>
</feature>
<dbReference type="EMBL" id="KN823520">
    <property type="protein sequence ID" value="KIO16606.1"/>
    <property type="molecule type" value="Genomic_DNA"/>
</dbReference>
<protein>
    <submittedName>
        <fullName evidence="3">Uncharacterized protein</fullName>
    </submittedName>
</protein>
<proteinExistence type="predicted"/>
<reference evidence="3 4" key="1">
    <citation type="submission" date="2014-04" db="EMBL/GenBank/DDBJ databases">
        <authorList>
            <consortium name="DOE Joint Genome Institute"/>
            <person name="Kuo A."/>
            <person name="Girlanda M."/>
            <person name="Perotto S."/>
            <person name="Kohler A."/>
            <person name="Nagy L.G."/>
            <person name="Floudas D."/>
            <person name="Copeland A."/>
            <person name="Barry K.W."/>
            <person name="Cichocki N."/>
            <person name="Veneault-Fourrey C."/>
            <person name="LaButti K."/>
            <person name="Lindquist E.A."/>
            <person name="Lipzen A."/>
            <person name="Lundell T."/>
            <person name="Morin E."/>
            <person name="Murat C."/>
            <person name="Sun H."/>
            <person name="Tunlid A."/>
            <person name="Henrissat B."/>
            <person name="Grigoriev I.V."/>
            <person name="Hibbett D.S."/>
            <person name="Martin F."/>
            <person name="Nordberg H.P."/>
            <person name="Cantor M.N."/>
            <person name="Hua S.X."/>
        </authorList>
    </citation>
    <scope>NUCLEOTIDE SEQUENCE [LARGE SCALE GENOMIC DNA]</scope>
    <source>
        <strain evidence="3 4">MUT 4182</strain>
    </source>
</reference>
<organism evidence="3 4">
    <name type="scientific">Tulasnella calospora MUT 4182</name>
    <dbReference type="NCBI Taxonomy" id="1051891"/>
    <lineage>
        <taxon>Eukaryota</taxon>
        <taxon>Fungi</taxon>
        <taxon>Dikarya</taxon>
        <taxon>Basidiomycota</taxon>
        <taxon>Agaricomycotina</taxon>
        <taxon>Agaricomycetes</taxon>
        <taxon>Cantharellales</taxon>
        <taxon>Tulasnellaceae</taxon>
        <taxon>Tulasnella</taxon>
    </lineage>
</organism>
<feature type="compositionally biased region" description="Polar residues" evidence="2">
    <location>
        <begin position="452"/>
        <end position="465"/>
    </location>
</feature>
<dbReference type="OrthoDB" id="3211355at2759"/>
<dbReference type="HOGENOM" id="CLU_588197_0_0_1"/>
<dbReference type="AlphaFoldDB" id="A0A0C3Q1T2"/>
<feature type="compositionally biased region" description="Polar residues" evidence="2">
    <location>
        <begin position="17"/>
        <end position="28"/>
    </location>
</feature>
<feature type="compositionally biased region" description="Polar residues" evidence="2">
    <location>
        <begin position="424"/>
        <end position="444"/>
    </location>
</feature>
<dbReference type="Proteomes" id="UP000054248">
    <property type="component" value="Unassembled WGS sequence"/>
</dbReference>